<dbReference type="EC" id="2.6.1.9" evidence="9"/>
<reference evidence="11" key="1">
    <citation type="submission" date="2020-10" db="EMBL/GenBank/DDBJ databases">
        <title>Microbiome of the Black Sea water column analyzed by genome centric metagenomics.</title>
        <authorList>
            <person name="Cabello-Yeves P.J."/>
            <person name="Callieri C."/>
            <person name="Picazo A."/>
            <person name="Mehrshad M."/>
            <person name="Haro-Moreno J.M."/>
            <person name="Roda-Garcia J."/>
            <person name="Dzembekova N."/>
            <person name="Slabakova V."/>
            <person name="Slabakova N."/>
            <person name="Moncheva S."/>
            <person name="Rodriguez-Valera F."/>
        </authorList>
    </citation>
    <scope>NUCLEOTIDE SEQUENCE</scope>
    <source>
        <strain evidence="11">BS307-5m-G50</strain>
    </source>
</reference>
<proteinExistence type="inferred from homology"/>
<gene>
    <name evidence="9" type="primary">hisC</name>
    <name evidence="11" type="ORF">ISQ64_04515</name>
</gene>
<dbReference type="Gene3D" id="3.90.1150.10">
    <property type="entry name" value="Aspartate Aminotransferase, domain 1"/>
    <property type="match status" value="1"/>
</dbReference>
<dbReference type="InterPro" id="IPR015421">
    <property type="entry name" value="PyrdxlP-dep_Trfase_major"/>
</dbReference>
<comment type="cofactor">
    <cofactor evidence="1 9">
        <name>pyridoxal 5'-phosphate</name>
        <dbReference type="ChEBI" id="CHEBI:597326"/>
    </cofactor>
</comment>
<dbReference type="HAMAP" id="MF_01023">
    <property type="entry name" value="HisC_aminotrans_2"/>
    <property type="match status" value="1"/>
</dbReference>
<dbReference type="NCBIfam" id="TIGR01141">
    <property type="entry name" value="hisC"/>
    <property type="match status" value="1"/>
</dbReference>
<keyword evidence="7 9" id="KW-0663">Pyridoxal phosphate</keyword>
<evidence type="ECO:0000256" key="1">
    <source>
        <dbReference type="ARBA" id="ARBA00001933"/>
    </source>
</evidence>
<sequence length="364" mass="40520">MSKLLDYLNKGISDLHPYEPGRSIDEVVAEYNPEKVVKLASNENPLGPSPKAIQALSGNKNLHLYPDGDSKKLKSLIAEHESINVNNIIIGNGSNEILELAARAFLNKDSSAIMSKHAFAVYKIVTQACGSEIIEVPAKAWGHDLSSFPTNIKDSTRVCFIANPNNPTGTFNSHEEIDSLMNKLPSSILVILDLAYYEYVDSDEYVQVNKLLSKYKNLLVTKTFSKIQGLASLRIGYGLASDELIGVLNKIRQPFNSNALAQEAACHAILDKDHIRKSIELNASERDHLFKELTNIGMECIPSQGNFISFKGNFNAQNLFTDLMKQGVIVRPIALYDMPEYIRVTIGTKDENEYFLKKLKEVVK</sequence>
<dbReference type="PANTHER" id="PTHR43643">
    <property type="entry name" value="HISTIDINOL-PHOSPHATE AMINOTRANSFERASE 2"/>
    <property type="match status" value="1"/>
</dbReference>
<comment type="subunit">
    <text evidence="4 9">Homodimer.</text>
</comment>
<evidence type="ECO:0000256" key="4">
    <source>
        <dbReference type="ARBA" id="ARBA00011738"/>
    </source>
</evidence>
<dbReference type="Proteomes" id="UP000711391">
    <property type="component" value="Unassembled WGS sequence"/>
</dbReference>
<comment type="catalytic activity">
    <reaction evidence="8 9">
        <text>L-histidinol phosphate + 2-oxoglutarate = 3-(imidazol-4-yl)-2-oxopropyl phosphate + L-glutamate</text>
        <dbReference type="Rhea" id="RHEA:23744"/>
        <dbReference type="ChEBI" id="CHEBI:16810"/>
        <dbReference type="ChEBI" id="CHEBI:29985"/>
        <dbReference type="ChEBI" id="CHEBI:57766"/>
        <dbReference type="ChEBI" id="CHEBI:57980"/>
        <dbReference type="EC" id="2.6.1.9"/>
    </reaction>
</comment>
<evidence type="ECO:0000313" key="11">
    <source>
        <dbReference type="EMBL" id="MBL6818649.1"/>
    </source>
</evidence>
<evidence type="ECO:0000259" key="10">
    <source>
        <dbReference type="Pfam" id="PF00155"/>
    </source>
</evidence>
<dbReference type="AlphaFoldDB" id="A0A937LK58"/>
<feature type="modified residue" description="N6-(pyridoxal phosphate)lysine" evidence="9">
    <location>
        <position position="226"/>
    </location>
</feature>
<dbReference type="PANTHER" id="PTHR43643:SF3">
    <property type="entry name" value="HISTIDINOL-PHOSPHATE AMINOTRANSFERASE"/>
    <property type="match status" value="1"/>
</dbReference>
<dbReference type="GO" id="GO:0000105">
    <property type="term" value="P:L-histidine biosynthetic process"/>
    <property type="evidence" value="ECO:0007669"/>
    <property type="project" value="UniProtKB-UniRule"/>
</dbReference>
<evidence type="ECO:0000256" key="7">
    <source>
        <dbReference type="ARBA" id="ARBA00022898"/>
    </source>
</evidence>
<evidence type="ECO:0000256" key="8">
    <source>
        <dbReference type="ARBA" id="ARBA00047481"/>
    </source>
</evidence>
<dbReference type="InterPro" id="IPR050106">
    <property type="entry name" value="HistidinolP_aminotransfase"/>
</dbReference>
<dbReference type="Pfam" id="PF00155">
    <property type="entry name" value="Aminotran_1_2"/>
    <property type="match status" value="1"/>
</dbReference>
<dbReference type="InterPro" id="IPR015422">
    <property type="entry name" value="PyrdxlP-dep_Trfase_small"/>
</dbReference>
<keyword evidence="9" id="KW-0028">Amino-acid biosynthesis</keyword>
<comment type="similarity">
    <text evidence="3 9">Belongs to the class-II pyridoxal-phosphate-dependent aminotransferase family. Histidinol-phosphate aminotransferase subfamily.</text>
</comment>
<keyword evidence="5 9" id="KW-0032">Aminotransferase</keyword>
<dbReference type="GO" id="GO:0004400">
    <property type="term" value="F:histidinol-phosphate transaminase activity"/>
    <property type="evidence" value="ECO:0007669"/>
    <property type="project" value="UniProtKB-UniRule"/>
</dbReference>
<protein>
    <recommendedName>
        <fullName evidence="9">Histidinol-phosphate aminotransferase</fullName>
        <ecNumber evidence="9">2.6.1.9</ecNumber>
    </recommendedName>
    <alternativeName>
        <fullName evidence="9">Imidazole acetol-phosphate transaminase</fullName>
    </alternativeName>
</protein>
<evidence type="ECO:0000256" key="3">
    <source>
        <dbReference type="ARBA" id="ARBA00007970"/>
    </source>
</evidence>
<comment type="caution">
    <text evidence="11">The sequence shown here is derived from an EMBL/GenBank/DDBJ whole genome shotgun (WGS) entry which is preliminary data.</text>
</comment>
<accession>A0A937LK58</accession>
<name>A0A937LK58_9GAMM</name>
<dbReference type="InterPro" id="IPR004839">
    <property type="entry name" value="Aminotransferase_I/II_large"/>
</dbReference>
<dbReference type="GO" id="GO:0030170">
    <property type="term" value="F:pyridoxal phosphate binding"/>
    <property type="evidence" value="ECO:0007669"/>
    <property type="project" value="InterPro"/>
</dbReference>
<keyword evidence="6 9" id="KW-0808">Transferase</keyword>
<evidence type="ECO:0000313" key="12">
    <source>
        <dbReference type="Proteomes" id="UP000711391"/>
    </source>
</evidence>
<dbReference type="Gene3D" id="3.40.640.10">
    <property type="entry name" value="Type I PLP-dependent aspartate aminotransferase-like (Major domain)"/>
    <property type="match status" value="1"/>
</dbReference>
<evidence type="ECO:0000256" key="6">
    <source>
        <dbReference type="ARBA" id="ARBA00022679"/>
    </source>
</evidence>
<evidence type="ECO:0000256" key="9">
    <source>
        <dbReference type="HAMAP-Rule" id="MF_01023"/>
    </source>
</evidence>
<evidence type="ECO:0000256" key="2">
    <source>
        <dbReference type="ARBA" id="ARBA00005011"/>
    </source>
</evidence>
<keyword evidence="9" id="KW-0368">Histidine biosynthesis</keyword>
<dbReference type="EMBL" id="JADHQD010000036">
    <property type="protein sequence ID" value="MBL6818649.1"/>
    <property type="molecule type" value="Genomic_DNA"/>
</dbReference>
<feature type="domain" description="Aminotransferase class I/classII large" evidence="10">
    <location>
        <begin position="35"/>
        <end position="359"/>
    </location>
</feature>
<dbReference type="InterPro" id="IPR005861">
    <property type="entry name" value="HisP_aminotrans"/>
</dbReference>
<dbReference type="SUPFAM" id="SSF53383">
    <property type="entry name" value="PLP-dependent transferases"/>
    <property type="match status" value="1"/>
</dbReference>
<comment type="pathway">
    <text evidence="2 9">Amino-acid biosynthesis; L-histidine biosynthesis; L-histidine from 5-phospho-alpha-D-ribose 1-diphosphate: step 7/9.</text>
</comment>
<dbReference type="InterPro" id="IPR015424">
    <property type="entry name" value="PyrdxlP-dep_Trfase"/>
</dbReference>
<evidence type="ECO:0000256" key="5">
    <source>
        <dbReference type="ARBA" id="ARBA00022576"/>
    </source>
</evidence>
<organism evidence="11 12">
    <name type="scientific">SAR86 cluster bacterium</name>
    <dbReference type="NCBI Taxonomy" id="2030880"/>
    <lineage>
        <taxon>Bacteria</taxon>
        <taxon>Pseudomonadati</taxon>
        <taxon>Pseudomonadota</taxon>
        <taxon>Gammaproteobacteria</taxon>
        <taxon>SAR86 cluster</taxon>
    </lineage>
</organism>
<dbReference type="CDD" id="cd00609">
    <property type="entry name" value="AAT_like"/>
    <property type="match status" value="1"/>
</dbReference>